<feature type="compositionally biased region" description="Basic and acidic residues" evidence="1">
    <location>
        <begin position="129"/>
        <end position="139"/>
    </location>
</feature>
<feature type="region of interest" description="Disordered" evidence="1">
    <location>
        <begin position="116"/>
        <end position="148"/>
    </location>
</feature>
<dbReference type="InterPro" id="IPR036188">
    <property type="entry name" value="FAD/NAD-bd_sf"/>
</dbReference>
<dbReference type="Gene3D" id="3.50.50.60">
    <property type="entry name" value="FAD/NAD(P)-binding domain"/>
    <property type="match status" value="1"/>
</dbReference>
<dbReference type="Pfam" id="PF01266">
    <property type="entry name" value="DAO"/>
    <property type="match status" value="1"/>
</dbReference>
<evidence type="ECO:0000259" key="2">
    <source>
        <dbReference type="Pfam" id="PF01266"/>
    </source>
</evidence>
<accession>A0A2N9GHQ9</accession>
<gene>
    <name evidence="3" type="ORF">FSB_LOCUS26850</name>
</gene>
<evidence type="ECO:0000256" key="1">
    <source>
        <dbReference type="SAM" id="MobiDB-lite"/>
    </source>
</evidence>
<proteinExistence type="predicted"/>
<dbReference type="InterPro" id="IPR006076">
    <property type="entry name" value="FAD-dep_OxRdtase"/>
</dbReference>
<dbReference type="AlphaFoldDB" id="A0A2N9GHQ9"/>
<name>A0A2N9GHQ9_FAGSY</name>
<dbReference type="EMBL" id="OIVN01001924">
    <property type="protein sequence ID" value="SPC98968.1"/>
    <property type="molecule type" value="Genomic_DNA"/>
</dbReference>
<organism evidence="3">
    <name type="scientific">Fagus sylvatica</name>
    <name type="common">Beechnut</name>
    <dbReference type="NCBI Taxonomy" id="28930"/>
    <lineage>
        <taxon>Eukaryota</taxon>
        <taxon>Viridiplantae</taxon>
        <taxon>Streptophyta</taxon>
        <taxon>Embryophyta</taxon>
        <taxon>Tracheophyta</taxon>
        <taxon>Spermatophyta</taxon>
        <taxon>Magnoliopsida</taxon>
        <taxon>eudicotyledons</taxon>
        <taxon>Gunneridae</taxon>
        <taxon>Pentapetalae</taxon>
        <taxon>rosids</taxon>
        <taxon>fabids</taxon>
        <taxon>Fagales</taxon>
        <taxon>Fagaceae</taxon>
        <taxon>Fagus</taxon>
    </lineage>
</organism>
<evidence type="ECO:0000313" key="3">
    <source>
        <dbReference type="EMBL" id="SPC98968.1"/>
    </source>
</evidence>
<feature type="domain" description="FAD dependent oxidoreductase" evidence="2">
    <location>
        <begin position="73"/>
        <end position="113"/>
    </location>
</feature>
<dbReference type="SUPFAM" id="SSF51905">
    <property type="entry name" value="FAD/NAD(P)-binding domain"/>
    <property type="match status" value="1"/>
</dbReference>
<sequence>MALVSSFCCPNPNPISPENGVVSYSKRLFSSSRSLFLGSKLVSTKTTRLRNRPESVSLSGWHPISASCCESFDVVIIGAGIIGLTIARQLLIGSELSVAVVEKAVPCSGATGAGMERSYQVGREGTASQDHRNRGRPETIEQAWIGPD</sequence>
<reference evidence="3" key="1">
    <citation type="submission" date="2018-02" db="EMBL/GenBank/DDBJ databases">
        <authorList>
            <person name="Cohen D.B."/>
            <person name="Kent A.D."/>
        </authorList>
    </citation>
    <scope>NUCLEOTIDE SEQUENCE</scope>
</reference>
<protein>
    <recommendedName>
        <fullName evidence="2">FAD dependent oxidoreductase domain-containing protein</fullName>
    </recommendedName>
</protein>